<dbReference type="Proteomes" id="UP000054018">
    <property type="component" value="Unassembled WGS sequence"/>
</dbReference>
<protein>
    <submittedName>
        <fullName evidence="1">Uncharacterized protein</fullName>
    </submittedName>
</protein>
<reference evidence="2" key="2">
    <citation type="submission" date="2015-01" db="EMBL/GenBank/DDBJ databases">
        <title>Evolutionary Origins and Diversification of the Mycorrhizal Mutualists.</title>
        <authorList>
            <consortium name="DOE Joint Genome Institute"/>
            <consortium name="Mycorrhizal Genomics Consortium"/>
            <person name="Kohler A."/>
            <person name="Kuo A."/>
            <person name="Nagy L.G."/>
            <person name="Floudas D."/>
            <person name="Copeland A."/>
            <person name="Barry K.W."/>
            <person name="Cichocki N."/>
            <person name="Veneault-Fourrey C."/>
            <person name="LaButti K."/>
            <person name="Lindquist E.A."/>
            <person name="Lipzen A."/>
            <person name="Lundell T."/>
            <person name="Morin E."/>
            <person name="Murat C."/>
            <person name="Riley R."/>
            <person name="Ohm R."/>
            <person name="Sun H."/>
            <person name="Tunlid A."/>
            <person name="Henrissat B."/>
            <person name="Grigoriev I.V."/>
            <person name="Hibbett D.S."/>
            <person name="Martin F."/>
        </authorList>
    </citation>
    <scope>NUCLEOTIDE SEQUENCE [LARGE SCALE GENOMIC DNA]</scope>
    <source>
        <strain evidence="2">441</strain>
    </source>
</reference>
<name>A0A0C9Y9V7_9AGAM</name>
<evidence type="ECO:0000313" key="2">
    <source>
        <dbReference type="Proteomes" id="UP000054018"/>
    </source>
</evidence>
<gene>
    <name evidence="1" type="ORF">PISMIDRAFT_681152</name>
</gene>
<accession>A0A0C9Y9V7</accession>
<dbReference type="HOGENOM" id="CLU_3069625_0_0_1"/>
<proteinExistence type="predicted"/>
<dbReference type="EMBL" id="KN833751">
    <property type="protein sequence ID" value="KIK21465.1"/>
    <property type="molecule type" value="Genomic_DNA"/>
</dbReference>
<organism evidence="1 2">
    <name type="scientific">Pisolithus microcarpus 441</name>
    <dbReference type="NCBI Taxonomy" id="765257"/>
    <lineage>
        <taxon>Eukaryota</taxon>
        <taxon>Fungi</taxon>
        <taxon>Dikarya</taxon>
        <taxon>Basidiomycota</taxon>
        <taxon>Agaricomycotina</taxon>
        <taxon>Agaricomycetes</taxon>
        <taxon>Agaricomycetidae</taxon>
        <taxon>Boletales</taxon>
        <taxon>Sclerodermatineae</taxon>
        <taxon>Pisolithaceae</taxon>
        <taxon>Pisolithus</taxon>
    </lineage>
</organism>
<evidence type="ECO:0000313" key="1">
    <source>
        <dbReference type="EMBL" id="KIK21465.1"/>
    </source>
</evidence>
<keyword evidence="2" id="KW-1185">Reference proteome</keyword>
<dbReference type="AlphaFoldDB" id="A0A0C9Y9V7"/>
<sequence length="53" mass="5993">MGCESDMLSESLEANVQNARTGIEHLKGRIHMRFRSATIPLKVFDGVKFLSRD</sequence>
<reference evidence="1 2" key="1">
    <citation type="submission" date="2014-04" db="EMBL/GenBank/DDBJ databases">
        <authorList>
            <consortium name="DOE Joint Genome Institute"/>
            <person name="Kuo A."/>
            <person name="Kohler A."/>
            <person name="Costa M.D."/>
            <person name="Nagy L.G."/>
            <person name="Floudas D."/>
            <person name="Copeland A."/>
            <person name="Barry K.W."/>
            <person name="Cichocki N."/>
            <person name="Veneault-Fourrey C."/>
            <person name="LaButti K."/>
            <person name="Lindquist E.A."/>
            <person name="Lipzen A."/>
            <person name="Lundell T."/>
            <person name="Morin E."/>
            <person name="Murat C."/>
            <person name="Sun H."/>
            <person name="Tunlid A."/>
            <person name="Henrissat B."/>
            <person name="Grigoriev I.V."/>
            <person name="Hibbett D.S."/>
            <person name="Martin F."/>
            <person name="Nordberg H.P."/>
            <person name="Cantor M.N."/>
            <person name="Hua S.X."/>
        </authorList>
    </citation>
    <scope>NUCLEOTIDE SEQUENCE [LARGE SCALE GENOMIC DNA]</scope>
    <source>
        <strain evidence="1 2">441</strain>
    </source>
</reference>